<dbReference type="EMBL" id="CAJPIZ010000600">
    <property type="protein sequence ID" value="CAG2101839.1"/>
    <property type="molecule type" value="Genomic_DNA"/>
</dbReference>
<dbReference type="InterPro" id="IPR050567">
    <property type="entry name" value="Mitochondrial_Carrier"/>
</dbReference>
<proteinExistence type="inferred from homology"/>
<evidence type="ECO:0000256" key="7">
    <source>
        <dbReference type="ARBA" id="ARBA00023128"/>
    </source>
</evidence>
<evidence type="ECO:0008006" key="12">
    <source>
        <dbReference type="Google" id="ProtNLM"/>
    </source>
</evidence>
<dbReference type="EMBL" id="OC855175">
    <property type="protein sequence ID" value="CAD7621409.1"/>
    <property type="molecule type" value="Genomic_DNA"/>
</dbReference>
<keyword evidence="7" id="KW-0496">Mitochondrion</keyword>
<dbReference type="InterPro" id="IPR018108">
    <property type="entry name" value="MCP_transmembrane"/>
</dbReference>
<dbReference type="GO" id="GO:1990575">
    <property type="term" value="P:mitochondrial L-ornithine transmembrane transport"/>
    <property type="evidence" value="ECO:0007669"/>
    <property type="project" value="TreeGrafter"/>
</dbReference>
<keyword evidence="3" id="KW-0813">Transport</keyword>
<dbReference type="InterPro" id="IPR043504">
    <property type="entry name" value="Peptidase_S1_PA_chymotrypsin"/>
</dbReference>
<gene>
    <name evidence="10" type="ORF">OSB1V03_LOCUS1880</name>
</gene>
<dbReference type="GO" id="GO:0031966">
    <property type="term" value="C:mitochondrial membrane"/>
    <property type="evidence" value="ECO:0007669"/>
    <property type="project" value="UniProtKB-SubCell"/>
</dbReference>
<dbReference type="SUPFAM" id="SSF103506">
    <property type="entry name" value="Mitochondrial carrier"/>
    <property type="match status" value="1"/>
</dbReference>
<keyword evidence="11" id="KW-1185">Reference proteome</keyword>
<evidence type="ECO:0000313" key="10">
    <source>
        <dbReference type="EMBL" id="CAD7621409.1"/>
    </source>
</evidence>
<evidence type="ECO:0000256" key="3">
    <source>
        <dbReference type="ARBA" id="ARBA00022448"/>
    </source>
</evidence>
<accession>A0A7R9KEH7</accession>
<evidence type="ECO:0000256" key="1">
    <source>
        <dbReference type="ARBA" id="ARBA00004225"/>
    </source>
</evidence>
<reference evidence="10" key="1">
    <citation type="submission" date="2020-11" db="EMBL/GenBank/DDBJ databases">
        <authorList>
            <person name="Tran Van P."/>
        </authorList>
    </citation>
    <scope>NUCLEOTIDE SEQUENCE</scope>
</reference>
<evidence type="ECO:0000256" key="8">
    <source>
        <dbReference type="ARBA" id="ARBA00023136"/>
    </source>
</evidence>
<feature type="repeat" description="Solcar" evidence="9">
    <location>
        <begin position="32"/>
        <end position="117"/>
    </location>
</feature>
<keyword evidence="5" id="KW-0677">Repeat</keyword>
<evidence type="ECO:0000256" key="5">
    <source>
        <dbReference type="ARBA" id="ARBA00022737"/>
    </source>
</evidence>
<evidence type="ECO:0000313" key="11">
    <source>
        <dbReference type="Proteomes" id="UP000759131"/>
    </source>
</evidence>
<evidence type="ECO:0000256" key="2">
    <source>
        <dbReference type="ARBA" id="ARBA00006375"/>
    </source>
</evidence>
<dbReference type="Pfam" id="PF13365">
    <property type="entry name" value="Trypsin_2"/>
    <property type="match status" value="1"/>
</dbReference>
<protein>
    <recommendedName>
        <fullName evidence="12">Mitochondrial carrier protein</fullName>
    </recommendedName>
</protein>
<keyword evidence="8 9" id="KW-0472">Membrane</keyword>
<dbReference type="PROSITE" id="PS50920">
    <property type="entry name" value="SOLCAR"/>
    <property type="match status" value="2"/>
</dbReference>
<feature type="repeat" description="Solcar" evidence="9">
    <location>
        <begin position="182"/>
        <end position="265"/>
    </location>
</feature>
<dbReference type="Proteomes" id="UP000759131">
    <property type="component" value="Unassembled WGS sequence"/>
</dbReference>
<keyword evidence="6" id="KW-1133">Transmembrane helix</keyword>
<evidence type="ECO:0000256" key="4">
    <source>
        <dbReference type="ARBA" id="ARBA00022692"/>
    </source>
</evidence>
<dbReference type="GO" id="GO:0000064">
    <property type="term" value="F:L-ornithine transmembrane transporter activity"/>
    <property type="evidence" value="ECO:0007669"/>
    <property type="project" value="TreeGrafter"/>
</dbReference>
<sequence>MQVSKVHYNCRQMKVNISVDMSSPDNTIRQLAIGFVDLMAGSAGGVATVLVGQPLDTIKVKMQTFPHLYKNTLSCFRQTVLKDGWFRGLYAGTAPALAANVRLLRHDKTRMPKTVALRETGGVTNIGSVQLTRQILRDEGIPGMFRGLSSTMAREMPGYFCFFGGYELAKNVLRKDPEEQNIGLVKTILAGGFGGICLWTSIFPFDVVKSRIQIESSRDKLVTVLMRIVRTEGVRGLYSGLTPTLLRTFPSTGALFVAYEYTKETLTTAIILDDFLALRLYPNCGHNSCLEVNPIRDTKLRLRFFGQYLPQLTQQIIVTKRFPHFEDIPSMVTAIPIVGFGLWSWRRRTTAQSSAQHSWPAMGRSMGWPALRNCSLATSTPQFATDKNLLPHVIIQVKFTKTIEKPYDGPNHMLGSGFIVDKSGVIVTTTQTVRNYSEVYVRFRGSDRKFAARVSDRFYVQGLALIQLIDQQPPKDNVFGSGGEWPVVHLPQVDDRRRQALSKASASDSDVPDVKDVRVVAAGHVVYAVTNPRFDYHTCVTKGIIAGAPKKGGNGPLCQSEHTYWKHTAAVSSGDTGCALVDNKGELLGMNVTQTARNTVFCLPVDYILAYVFSRESKFGSFRVTPKEKSIGALIHLLDQSTYNDYNKYAVSEQKAIPQQFPGILVWGTDIDFDRTGNADLQRFDVITHVDNKRVVDLHTMYTALDRLDNVSVTWVSASDGQTRTGVIKKKIIGWEMKI</sequence>
<evidence type="ECO:0000256" key="6">
    <source>
        <dbReference type="ARBA" id="ARBA00022989"/>
    </source>
</evidence>
<comment type="subcellular location">
    <subcellularLocation>
        <location evidence="1">Mitochondrion membrane</location>
        <topology evidence="1">Multi-pass membrane protein</topology>
    </subcellularLocation>
</comment>
<dbReference type="AlphaFoldDB" id="A0A7R9KEH7"/>
<evidence type="ECO:0000256" key="9">
    <source>
        <dbReference type="PROSITE-ProRule" id="PRU00282"/>
    </source>
</evidence>
<name>A0A7R9KEH7_9ACAR</name>
<dbReference type="OrthoDB" id="409586at2759"/>
<dbReference type="PANTHER" id="PTHR45624">
    <property type="entry name" value="MITOCHONDRIAL BASIC AMINO ACIDS TRANSPORTER-RELATED"/>
    <property type="match status" value="1"/>
</dbReference>
<organism evidence="10">
    <name type="scientific">Medioppia subpectinata</name>
    <dbReference type="NCBI Taxonomy" id="1979941"/>
    <lineage>
        <taxon>Eukaryota</taxon>
        <taxon>Metazoa</taxon>
        <taxon>Ecdysozoa</taxon>
        <taxon>Arthropoda</taxon>
        <taxon>Chelicerata</taxon>
        <taxon>Arachnida</taxon>
        <taxon>Acari</taxon>
        <taxon>Acariformes</taxon>
        <taxon>Sarcoptiformes</taxon>
        <taxon>Oribatida</taxon>
        <taxon>Brachypylina</taxon>
        <taxon>Oppioidea</taxon>
        <taxon>Oppiidae</taxon>
        <taxon>Medioppia</taxon>
    </lineage>
</organism>
<dbReference type="Pfam" id="PF00153">
    <property type="entry name" value="Mito_carr"/>
    <property type="match status" value="3"/>
</dbReference>
<dbReference type="Gene3D" id="1.50.40.10">
    <property type="entry name" value="Mitochondrial carrier domain"/>
    <property type="match status" value="2"/>
</dbReference>
<dbReference type="PANTHER" id="PTHR45624:SF12">
    <property type="entry name" value="MITOCHONDRIAL ORNITHINE TRANSPORTER 1"/>
    <property type="match status" value="1"/>
</dbReference>
<dbReference type="InterPro" id="IPR009003">
    <property type="entry name" value="Peptidase_S1_PA"/>
</dbReference>
<comment type="similarity">
    <text evidence="2">Belongs to the mitochondrial carrier (TC 2.A.29) family.</text>
</comment>
<dbReference type="Gene3D" id="2.40.10.10">
    <property type="entry name" value="Trypsin-like serine proteases"/>
    <property type="match status" value="2"/>
</dbReference>
<keyword evidence="4 9" id="KW-0812">Transmembrane</keyword>
<dbReference type="SUPFAM" id="SSF50494">
    <property type="entry name" value="Trypsin-like serine proteases"/>
    <property type="match status" value="1"/>
</dbReference>
<dbReference type="InterPro" id="IPR023395">
    <property type="entry name" value="MCP_dom_sf"/>
</dbReference>